<evidence type="ECO:0000256" key="8">
    <source>
        <dbReference type="ARBA" id="ARBA00022514"/>
    </source>
</evidence>
<evidence type="ECO:0000256" key="12">
    <source>
        <dbReference type="ARBA" id="ARBA00022989"/>
    </source>
</evidence>
<sequence length="257" mass="28917">MEEPRQPYSPSNMPPAEPVSRVTMKTFLSVITIFVIAHLVGTVLYILHLHNKLDKMSNELTLHEDYVFLKRVQSCRKPQGEEISFLDCTKISDSFRELMDSFQKVPDQILPAMQTSKPKRGASIHLAGVSSRSKILHWKNTTYAPRDDAFSNRDGKITISKDGSYYIYAQVTFCSKSELRAPFNVLVYLNLPSETDQLLLKGVGTYGTSVDLCGLQSIQVSRVVELKSGHTVFVNVTDISRVDYTHGNTHFGLIQLS</sequence>
<keyword evidence="11" id="KW-0735">Signal-anchor</keyword>
<evidence type="ECO:0000256" key="5">
    <source>
        <dbReference type="ARBA" id="ARBA00008670"/>
    </source>
</evidence>
<keyword evidence="8" id="KW-0202">Cytokine</keyword>
<dbReference type="GO" id="GO:0009986">
    <property type="term" value="C:cell surface"/>
    <property type="evidence" value="ECO:0007669"/>
    <property type="project" value="UniProtKB-SubCell"/>
</dbReference>
<evidence type="ECO:0000256" key="4">
    <source>
        <dbReference type="ARBA" id="ARBA00004613"/>
    </source>
</evidence>
<keyword evidence="7" id="KW-1003">Cell membrane</keyword>
<dbReference type="SUPFAM" id="SSF49842">
    <property type="entry name" value="TNF-like"/>
    <property type="match status" value="1"/>
</dbReference>
<dbReference type="OMA" id="VSFCTKA"/>
<dbReference type="CTD" id="959"/>
<dbReference type="CDD" id="cd00184">
    <property type="entry name" value="TNF"/>
    <property type="match status" value="1"/>
</dbReference>
<dbReference type="GeneID" id="117679558"/>
<reference evidence="19" key="1">
    <citation type="submission" date="2025-08" db="UniProtKB">
        <authorList>
            <consortium name="RefSeq"/>
        </authorList>
    </citation>
    <scope>IDENTIFICATION</scope>
    <source>
        <tissue evidence="19">Blood</tissue>
    </source>
</reference>
<evidence type="ECO:0000256" key="6">
    <source>
        <dbReference type="ARBA" id="ARBA00014276"/>
    </source>
</evidence>
<dbReference type="InterPro" id="IPR008983">
    <property type="entry name" value="Tumour_necrosis_fac-like_dom"/>
</dbReference>
<dbReference type="PANTHER" id="PTHR11471">
    <property type="entry name" value="TUMOR NECROSIS FACTOR FAMILY MEMBER"/>
    <property type="match status" value="1"/>
</dbReference>
<dbReference type="OrthoDB" id="8667946at2759"/>
<evidence type="ECO:0000256" key="2">
    <source>
        <dbReference type="ARBA" id="ARBA00004241"/>
    </source>
</evidence>
<evidence type="ECO:0000313" key="19">
    <source>
        <dbReference type="RefSeq" id="XP_034297483.1"/>
    </source>
</evidence>
<feature type="transmembrane region" description="Helical" evidence="16">
    <location>
        <begin position="27"/>
        <end position="47"/>
    </location>
</feature>
<dbReference type="Pfam" id="PF00229">
    <property type="entry name" value="TNF"/>
    <property type="match status" value="1"/>
</dbReference>
<dbReference type="GO" id="GO:0005174">
    <property type="term" value="F:CD40 receptor binding"/>
    <property type="evidence" value="ECO:0007669"/>
    <property type="project" value="TreeGrafter"/>
</dbReference>
<dbReference type="GO" id="GO:0005615">
    <property type="term" value="C:extracellular space"/>
    <property type="evidence" value="ECO:0007669"/>
    <property type="project" value="UniProtKB-KW"/>
</dbReference>
<dbReference type="KEGG" id="pgut:117679558"/>
<keyword evidence="18" id="KW-1185">Reference proteome</keyword>
<evidence type="ECO:0000259" key="17">
    <source>
        <dbReference type="PROSITE" id="PS50049"/>
    </source>
</evidence>
<evidence type="ECO:0000256" key="14">
    <source>
        <dbReference type="ARBA" id="ARBA00023157"/>
    </source>
</evidence>
<feature type="domain" description="THD" evidence="17">
    <location>
        <begin position="122"/>
        <end position="256"/>
    </location>
</feature>
<evidence type="ECO:0000256" key="13">
    <source>
        <dbReference type="ARBA" id="ARBA00023136"/>
    </source>
</evidence>
<dbReference type="GO" id="GO:0005886">
    <property type="term" value="C:plasma membrane"/>
    <property type="evidence" value="ECO:0007669"/>
    <property type="project" value="UniProtKB-SubCell"/>
</dbReference>
<dbReference type="GO" id="GO:0005164">
    <property type="term" value="F:tumor necrosis factor receptor binding"/>
    <property type="evidence" value="ECO:0007669"/>
    <property type="project" value="InterPro"/>
</dbReference>
<dbReference type="InterPro" id="IPR006052">
    <property type="entry name" value="TNF_dom"/>
</dbReference>
<keyword evidence="10 16" id="KW-0812">Transmembrane</keyword>
<dbReference type="RefSeq" id="XP_034297483.1">
    <property type="nucleotide sequence ID" value="XM_034441592.2"/>
</dbReference>
<dbReference type="InParanoid" id="A0A6P9DPN3"/>
<dbReference type="PROSITE" id="PS50049">
    <property type="entry name" value="THD_2"/>
    <property type="match status" value="1"/>
</dbReference>
<evidence type="ECO:0000256" key="15">
    <source>
        <dbReference type="ARBA" id="ARBA00033257"/>
    </source>
</evidence>
<gene>
    <name evidence="19" type="primary">CD40LG</name>
</gene>
<organism evidence="18 19">
    <name type="scientific">Pantherophis guttatus</name>
    <name type="common">Corn snake</name>
    <name type="synonym">Elaphe guttata</name>
    <dbReference type="NCBI Taxonomy" id="94885"/>
    <lineage>
        <taxon>Eukaryota</taxon>
        <taxon>Metazoa</taxon>
        <taxon>Chordata</taxon>
        <taxon>Craniata</taxon>
        <taxon>Vertebrata</taxon>
        <taxon>Euteleostomi</taxon>
        <taxon>Lepidosauria</taxon>
        <taxon>Squamata</taxon>
        <taxon>Bifurcata</taxon>
        <taxon>Unidentata</taxon>
        <taxon>Episquamata</taxon>
        <taxon>Toxicofera</taxon>
        <taxon>Serpentes</taxon>
        <taxon>Colubroidea</taxon>
        <taxon>Colubridae</taxon>
        <taxon>Colubrinae</taxon>
        <taxon>Pantherophis</taxon>
    </lineage>
</organism>
<dbReference type="PRINTS" id="PR01702">
    <property type="entry name" value="CD40LIGAND"/>
</dbReference>
<evidence type="ECO:0000256" key="9">
    <source>
        <dbReference type="ARBA" id="ARBA00022525"/>
    </source>
</evidence>
<proteinExistence type="inferred from homology"/>
<dbReference type="Proteomes" id="UP001652622">
    <property type="component" value="Unplaced"/>
</dbReference>
<evidence type="ECO:0000313" key="18">
    <source>
        <dbReference type="Proteomes" id="UP001652622"/>
    </source>
</evidence>
<dbReference type="InterPro" id="IPR003263">
    <property type="entry name" value="CD40L"/>
</dbReference>
<dbReference type="FunCoup" id="A0A6P9DPN3">
    <property type="interactions" value="66"/>
</dbReference>
<keyword evidence="13 16" id="KW-0472">Membrane</keyword>
<comment type="similarity">
    <text evidence="5">Belongs to the tumor necrosis factor family.</text>
</comment>
<evidence type="ECO:0000256" key="7">
    <source>
        <dbReference type="ARBA" id="ARBA00022475"/>
    </source>
</evidence>
<protein>
    <recommendedName>
        <fullName evidence="6">CD40 ligand</fullName>
    </recommendedName>
    <alternativeName>
        <fullName evidence="15">Tumor necrosis factor ligand superfamily member 5</fullName>
    </alternativeName>
</protein>
<evidence type="ECO:0000256" key="1">
    <source>
        <dbReference type="ARBA" id="ARBA00002725"/>
    </source>
</evidence>
<comment type="subcellular location">
    <subcellularLocation>
        <location evidence="3">Cell membrane</location>
        <topology evidence="3">Single-pass type II membrane protein</topology>
    </subcellularLocation>
    <subcellularLocation>
        <location evidence="2">Cell surface</location>
    </subcellularLocation>
    <subcellularLocation>
        <location evidence="4">Secreted</location>
    </subcellularLocation>
</comment>
<evidence type="ECO:0000256" key="3">
    <source>
        <dbReference type="ARBA" id="ARBA00004401"/>
    </source>
</evidence>
<dbReference type="PANTHER" id="PTHR11471:SF5">
    <property type="entry name" value="CD40 LIGAND"/>
    <property type="match status" value="1"/>
</dbReference>
<dbReference type="AlphaFoldDB" id="A0A6P9DPN3"/>
<keyword evidence="9" id="KW-0964">Secreted</keyword>
<dbReference type="SMART" id="SM00207">
    <property type="entry name" value="TNF"/>
    <property type="match status" value="1"/>
</dbReference>
<dbReference type="GO" id="GO:0006955">
    <property type="term" value="P:immune response"/>
    <property type="evidence" value="ECO:0007669"/>
    <property type="project" value="InterPro"/>
</dbReference>
<evidence type="ECO:0000256" key="10">
    <source>
        <dbReference type="ARBA" id="ARBA00022692"/>
    </source>
</evidence>
<evidence type="ECO:0000256" key="16">
    <source>
        <dbReference type="SAM" id="Phobius"/>
    </source>
</evidence>
<evidence type="ECO:0000256" key="11">
    <source>
        <dbReference type="ARBA" id="ARBA00022968"/>
    </source>
</evidence>
<name>A0A6P9DPN3_PANGU</name>
<dbReference type="GO" id="GO:0005125">
    <property type="term" value="F:cytokine activity"/>
    <property type="evidence" value="ECO:0007669"/>
    <property type="project" value="UniProtKB-KW"/>
</dbReference>
<dbReference type="Gene3D" id="2.60.120.40">
    <property type="match status" value="1"/>
</dbReference>
<keyword evidence="12 16" id="KW-1133">Transmembrane helix</keyword>
<accession>A0A6P9DPN3</accession>
<comment type="function">
    <text evidence="1">Acts as a ligand for integrins, specifically ITGA5:ITGB1 and ITGAV:ITGB3; both integrins and the CD40 receptor are required for activation of CD40-CD40LG signaling, which have cell-type dependent effects, such as B-cell activation, NF-kappa-B signaling and anti-apoptotic signaling.</text>
</comment>
<keyword evidence="14" id="KW-1015">Disulfide bond</keyword>